<feature type="compositionally biased region" description="Polar residues" evidence="1">
    <location>
        <begin position="158"/>
        <end position="173"/>
    </location>
</feature>
<evidence type="ECO:0000313" key="2">
    <source>
        <dbReference type="EMBL" id="KAF3510783.1"/>
    </source>
</evidence>
<organism evidence="2 3">
    <name type="scientific">Brassica cretica</name>
    <name type="common">Mustard</name>
    <dbReference type="NCBI Taxonomy" id="69181"/>
    <lineage>
        <taxon>Eukaryota</taxon>
        <taxon>Viridiplantae</taxon>
        <taxon>Streptophyta</taxon>
        <taxon>Embryophyta</taxon>
        <taxon>Tracheophyta</taxon>
        <taxon>Spermatophyta</taxon>
        <taxon>Magnoliopsida</taxon>
        <taxon>eudicotyledons</taxon>
        <taxon>Gunneridae</taxon>
        <taxon>Pentapetalae</taxon>
        <taxon>rosids</taxon>
        <taxon>malvids</taxon>
        <taxon>Brassicales</taxon>
        <taxon>Brassicaceae</taxon>
        <taxon>Brassiceae</taxon>
        <taxon>Brassica</taxon>
    </lineage>
</organism>
<accession>A0A8S9PD63</accession>
<feature type="compositionally biased region" description="Low complexity" evidence="1">
    <location>
        <begin position="15"/>
        <end position="25"/>
    </location>
</feature>
<reference evidence="2" key="1">
    <citation type="submission" date="2019-12" db="EMBL/GenBank/DDBJ databases">
        <title>Genome sequencing and annotation of Brassica cretica.</title>
        <authorList>
            <person name="Studholme D.J."/>
            <person name="Sarris P."/>
        </authorList>
    </citation>
    <scope>NUCLEOTIDE SEQUENCE</scope>
    <source>
        <strain evidence="2">PFS-109/04</strain>
        <tissue evidence="2">Leaf</tissue>
    </source>
</reference>
<feature type="compositionally biased region" description="Basic and acidic residues" evidence="1">
    <location>
        <begin position="80"/>
        <end position="90"/>
    </location>
</feature>
<dbReference type="EMBL" id="QGKX02001521">
    <property type="protein sequence ID" value="KAF3510783.1"/>
    <property type="molecule type" value="Genomic_DNA"/>
</dbReference>
<comment type="caution">
    <text evidence="2">The sequence shown here is derived from an EMBL/GenBank/DDBJ whole genome shotgun (WGS) entry which is preliminary data.</text>
</comment>
<sequence length="187" mass="20989">MRLYSSALKRLQKTPKSPLSSKSSLNLIPPGVPFREGQEPSKQRDVGEAHSICSRLATSTGLSDPRDIRRLGSQRHKPCGSKEENLERQARPRGSQAKTLAPGYGRNKFHGQGARKDPSPTSRRPGHIAQCSELPGEEDIGRQWKLRQHHLPSHLSRSRTGGKSSNTENNPTHRIQRRSQADRWRGR</sequence>
<feature type="region of interest" description="Disordered" evidence="1">
    <location>
        <begin position="1"/>
        <end position="187"/>
    </location>
</feature>
<name>A0A8S9PD63_BRACR</name>
<proteinExistence type="predicted"/>
<gene>
    <name evidence="2" type="ORF">F2Q69_00006217</name>
</gene>
<feature type="compositionally biased region" description="Basic and acidic residues" evidence="1">
    <location>
        <begin position="36"/>
        <end position="48"/>
    </location>
</feature>
<evidence type="ECO:0000313" key="3">
    <source>
        <dbReference type="Proteomes" id="UP000712600"/>
    </source>
</evidence>
<evidence type="ECO:0000256" key="1">
    <source>
        <dbReference type="SAM" id="MobiDB-lite"/>
    </source>
</evidence>
<dbReference type="Proteomes" id="UP000712600">
    <property type="component" value="Unassembled WGS sequence"/>
</dbReference>
<protein>
    <submittedName>
        <fullName evidence="2">Uncharacterized protein</fullName>
    </submittedName>
</protein>
<dbReference type="AlphaFoldDB" id="A0A8S9PD63"/>